<comment type="caution">
    <text evidence="3">The sequence shown here is derived from an EMBL/GenBank/DDBJ whole genome shotgun (WGS) entry which is preliminary data.</text>
</comment>
<dbReference type="Pfam" id="PF13187">
    <property type="entry name" value="Fer4_9"/>
    <property type="match status" value="1"/>
</dbReference>
<proteinExistence type="predicted"/>
<accession>A0A2A2H6R1</accession>
<evidence type="ECO:0000259" key="2">
    <source>
        <dbReference type="Pfam" id="PF13187"/>
    </source>
</evidence>
<keyword evidence="4" id="KW-1185">Reference proteome</keyword>
<dbReference type="PANTHER" id="PTHR43312:SF2">
    <property type="entry name" value="OXIDOREDUCTASE"/>
    <property type="match status" value="1"/>
</dbReference>
<dbReference type="PANTHER" id="PTHR43312">
    <property type="entry name" value="D-THREO-ALDOSE 1-DEHYDROGENASE"/>
    <property type="match status" value="1"/>
</dbReference>
<dbReference type="RefSeq" id="WP_069584271.1">
    <property type="nucleotide sequence ID" value="NZ_LMVM01000012.1"/>
</dbReference>
<dbReference type="SUPFAM" id="SSF46548">
    <property type="entry name" value="alpha-helical ferredoxin"/>
    <property type="match status" value="1"/>
</dbReference>
<dbReference type="SUPFAM" id="SSF51430">
    <property type="entry name" value="NAD(P)-linked oxidoreductase"/>
    <property type="match status" value="1"/>
</dbReference>
<dbReference type="Pfam" id="PF00248">
    <property type="entry name" value="Aldo_ket_red"/>
    <property type="match status" value="1"/>
</dbReference>
<dbReference type="CDD" id="cd19096">
    <property type="entry name" value="AKR_Fe-S_oxidoreductase"/>
    <property type="match status" value="1"/>
</dbReference>
<feature type="domain" description="NADP-dependent oxidoreductase" evidence="1">
    <location>
        <begin position="16"/>
        <end position="292"/>
    </location>
</feature>
<organism evidence="3 4">
    <name type="scientific">Methanobacterium bryantii</name>
    <dbReference type="NCBI Taxonomy" id="2161"/>
    <lineage>
        <taxon>Archaea</taxon>
        <taxon>Methanobacteriati</taxon>
        <taxon>Methanobacteriota</taxon>
        <taxon>Methanomada group</taxon>
        <taxon>Methanobacteria</taxon>
        <taxon>Methanobacteriales</taxon>
        <taxon>Methanobacteriaceae</taxon>
        <taxon>Methanobacterium</taxon>
    </lineage>
</organism>
<dbReference type="AlphaFoldDB" id="A0A2A2H6R1"/>
<sequence length="385" mass="43964">MLYRTFGKTGQKVSILGFGCMRLPIIGGNPERINEPLATEMLHYAIEHGVNYIDTAYPYHGLDATQGGRSEIFVGNVLKEGYRDQVYLSTKLPSWNIEKKEDFNYYLDMQLKRLQTDSIDFYLLHGLGNNTWSNLKELEVLEFLDSALEDGRIKYAGFSYHDEVELFKEIVDSYNWSFALIQYNYMDENFQAGKDGLDYIASRDIGAAIMEPLRGGCLTNNIPPDVQAIWDKSTVKRSPTEWALRFLWDQGEVNVVLSGMSKMEQVVENIRIADEGKANSLTSEDINLIQEAKDTYTERIHVSCTRCNYCMPCPNGVDIPANLNLLNDLYIYQNMEKPSGSYRFLKAKDVDASACDDCSECEKKCTQDIPIRKYLKEVVETFEKG</sequence>
<reference evidence="3 4" key="1">
    <citation type="journal article" date="2017" name="BMC Genomics">
        <title>Genomic analysis of methanogenic archaea reveals a shift towards energy conservation.</title>
        <authorList>
            <person name="Gilmore S.P."/>
            <person name="Henske J.K."/>
            <person name="Sexton J.A."/>
            <person name="Solomon K.V."/>
            <person name="Seppala S."/>
            <person name="Yoo J.I."/>
            <person name="Huyett L.M."/>
            <person name="Pressman A."/>
            <person name="Cogan J.Z."/>
            <person name="Kivenson V."/>
            <person name="Peng X."/>
            <person name="Tan Y."/>
            <person name="Valentine D.L."/>
            <person name="O'Malley M.A."/>
        </authorList>
    </citation>
    <scope>NUCLEOTIDE SEQUENCE [LARGE SCALE GENOMIC DNA]</scope>
    <source>
        <strain evidence="3 4">M.o.H.</strain>
    </source>
</reference>
<dbReference type="InterPro" id="IPR036812">
    <property type="entry name" value="NAD(P)_OxRdtase_dom_sf"/>
</dbReference>
<evidence type="ECO:0000313" key="3">
    <source>
        <dbReference type="EMBL" id="PAV04994.1"/>
    </source>
</evidence>
<dbReference type="InterPro" id="IPR023210">
    <property type="entry name" value="NADP_OxRdtase_dom"/>
</dbReference>
<gene>
    <name evidence="3" type="ORF">ASJ80_11870</name>
</gene>
<protein>
    <submittedName>
        <fullName evidence="3">Aldo/keto reductase</fullName>
    </submittedName>
</protein>
<dbReference type="OrthoDB" id="28487at2157"/>
<dbReference type="Proteomes" id="UP000217784">
    <property type="component" value="Unassembled WGS sequence"/>
</dbReference>
<name>A0A2A2H6R1_METBR</name>
<dbReference type="Gene3D" id="3.20.20.100">
    <property type="entry name" value="NADP-dependent oxidoreductase domain"/>
    <property type="match status" value="1"/>
</dbReference>
<feature type="domain" description="4Fe-4S ferredoxin-type" evidence="2">
    <location>
        <begin position="304"/>
        <end position="368"/>
    </location>
</feature>
<dbReference type="EMBL" id="LMVM01000012">
    <property type="protein sequence ID" value="PAV04994.1"/>
    <property type="molecule type" value="Genomic_DNA"/>
</dbReference>
<dbReference type="InterPro" id="IPR053135">
    <property type="entry name" value="AKR2_Oxidoreductase"/>
</dbReference>
<evidence type="ECO:0000313" key="4">
    <source>
        <dbReference type="Proteomes" id="UP000217784"/>
    </source>
</evidence>
<evidence type="ECO:0000259" key="1">
    <source>
        <dbReference type="Pfam" id="PF00248"/>
    </source>
</evidence>
<dbReference type="InterPro" id="IPR017896">
    <property type="entry name" value="4Fe4S_Fe-S-bd"/>
</dbReference>